<dbReference type="InterPro" id="IPR009609">
    <property type="entry name" value="Phosphonate_metab_PhnG"/>
</dbReference>
<organism evidence="1 2">
    <name type="scientific">Falsirhodobacter algicola</name>
    <dbReference type="NCBI Taxonomy" id="2692330"/>
    <lineage>
        <taxon>Bacteria</taxon>
        <taxon>Pseudomonadati</taxon>
        <taxon>Pseudomonadota</taxon>
        <taxon>Alphaproteobacteria</taxon>
        <taxon>Rhodobacterales</taxon>
        <taxon>Paracoccaceae</taxon>
        <taxon>Falsirhodobacter</taxon>
    </lineage>
</organism>
<dbReference type="GO" id="GO:0015716">
    <property type="term" value="P:organic phosphonate transport"/>
    <property type="evidence" value="ECO:0007669"/>
    <property type="project" value="InterPro"/>
</dbReference>
<evidence type="ECO:0000313" key="1">
    <source>
        <dbReference type="EMBL" id="QUS37009.1"/>
    </source>
</evidence>
<keyword evidence="2" id="KW-1185">Reference proteome</keyword>
<proteinExistence type="predicted"/>
<dbReference type="GO" id="GO:0016829">
    <property type="term" value="F:lyase activity"/>
    <property type="evidence" value="ECO:0007669"/>
    <property type="project" value="UniProtKB-KW"/>
</dbReference>
<reference evidence="1" key="1">
    <citation type="submission" date="2020-01" db="EMBL/GenBank/DDBJ databases">
        <authorList>
            <person name="Yang Y."/>
            <person name="Kwon Y.M."/>
        </authorList>
    </citation>
    <scope>NUCLEOTIDE SEQUENCE</scope>
    <source>
        <strain evidence="1">PG104</strain>
        <plasmid evidence="1">unnamed1</plasmid>
    </source>
</reference>
<geneLocation type="plasmid" evidence="1 2">
    <name>unnamed1</name>
</geneLocation>
<protein>
    <submittedName>
        <fullName evidence="1">Phosphonate C-P lyase system protein PhnG</fullName>
    </submittedName>
</protein>
<sequence>MDLTDRSGWMGLLARAAPAQLAQLLGPLPEHRLARAPQIGTVMVQGRMGGTGAPFNLGEMPVTRCTLRLASGTVGHAYVQGRDLDHARRAAIVDAMMQDDPAPVRARILRPLAEARAEREAALRAKAAATRVEFFTLARAEA</sequence>
<dbReference type="AlphaFoldDB" id="A0A8J8MV41"/>
<dbReference type="GO" id="GO:0019634">
    <property type="term" value="P:organic phosphonate metabolic process"/>
    <property type="evidence" value="ECO:0007669"/>
    <property type="project" value="InterPro"/>
</dbReference>
<dbReference type="Pfam" id="PF06754">
    <property type="entry name" value="PhnG"/>
    <property type="match status" value="1"/>
</dbReference>
<gene>
    <name evidence="1" type="primary">phnG</name>
    <name evidence="1" type="ORF">GR316_11480</name>
</gene>
<dbReference type="KEGG" id="fap:GR316_11480"/>
<dbReference type="NCBIfam" id="TIGR03293">
    <property type="entry name" value="PhnG_redo"/>
    <property type="match status" value="1"/>
</dbReference>
<name>A0A8J8MV41_9RHOB</name>
<evidence type="ECO:0000313" key="2">
    <source>
        <dbReference type="Proteomes" id="UP000679284"/>
    </source>
</evidence>
<keyword evidence="1" id="KW-0456">Lyase</keyword>
<keyword evidence="1" id="KW-0614">Plasmid</keyword>
<dbReference type="Proteomes" id="UP000679284">
    <property type="component" value="Plasmid unnamed1"/>
</dbReference>
<dbReference type="RefSeq" id="WP_211785288.1">
    <property type="nucleotide sequence ID" value="NZ_CP047290.1"/>
</dbReference>
<accession>A0A8J8MV41</accession>
<dbReference type="EMBL" id="CP047290">
    <property type="protein sequence ID" value="QUS37009.1"/>
    <property type="molecule type" value="Genomic_DNA"/>
</dbReference>